<dbReference type="InterPro" id="IPR036291">
    <property type="entry name" value="NAD(P)-bd_dom_sf"/>
</dbReference>
<dbReference type="InterPro" id="IPR000683">
    <property type="entry name" value="Gfo/Idh/MocA-like_OxRdtase_N"/>
</dbReference>
<feature type="domain" description="GFO/IDH/MocA-like oxidoreductase" evidence="2">
    <location>
        <begin position="140"/>
        <end position="247"/>
    </location>
</feature>
<dbReference type="Gene3D" id="3.30.360.10">
    <property type="entry name" value="Dihydrodipicolinate Reductase, domain 2"/>
    <property type="match status" value="1"/>
</dbReference>
<reference evidence="3" key="1">
    <citation type="submission" date="2020-08" db="EMBL/GenBank/DDBJ databases">
        <title>Functional genomics of gut bacteria from endangered species of beetles.</title>
        <authorList>
            <person name="Carlos-Shanley C."/>
        </authorList>
    </citation>
    <scope>NUCLEOTIDE SEQUENCE [LARGE SCALE GENOMIC DNA]</scope>
    <source>
        <strain evidence="3">S00060</strain>
    </source>
</reference>
<evidence type="ECO:0000259" key="2">
    <source>
        <dbReference type="Pfam" id="PF22725"/>
    </source>
</evidence>
<keyword evidence="4" id="KW-1185">Reference proteome</keyword>
<protein>
    <submittedName>
        <fullName evidence="3">Dehydrogenase</fullName>
    </submittedName>
</protein>
<comment type="caution">
    <text evidence="3">The sequence shown here is derived from an EMBL/GenBank/DDBJ whole genome shotgun (WGS) entry which is preliminary data.</text>
</comment>
<gene>
    <name evidence="3" type="ORF">HNP21_006200</name>
</gene>
<dbReference type="InterPro" id="IPR055170">
    <property type="entry name" value="GFO_IDH_MocA-like_dom"/>
</dbReference>
<dbReference type="Pfam" id="PF22725">
    <property type="entry name" value="GFO_IDH_MocA_C3"/>
    <property type="match status" value="1"/>
</dbReference>
<dbReference type="Gene3D" id="3.40.50.720">
    <property type="entry name" value="NAD(P)-binding Rossmann-like Domain"/>
    <property type="match status" value="1"/>
</dbReference>
<sequence>MVRFGVLGTSLITETFLNTAKHVKDFKLEAVYSRTLERAEEFGKKYGVDTFFTDLEEMACSPQIDAVYIATPNAYHAEQAILFLRNKKHVLCEKPMAANAIEVKKMINCAKANEVLLMEAMIPTLLPNFKAIKDNLHKVGRIQHLFINYCKYSSRYDDYKAGIVHNAFNPLYANGALMDIGVYCLYPLIALFGTPTKIAATSKILDSGVDGRGNVLLSYPNKNAIVTYSKLSTSHLPSEIQGEDGSLIIDKIATITKVKFYHKDGVVEDLSLKQDYPFMYYELKEFIDLIVMGRKESKVNSYKNSYNTMLVMDEIRRQIGVNFPNDIYK</sequence>
<evidence type="ECO:0000313" key="4">
    <source>
        <dbReference type="Proteomes" id="UP000543174"/>
    </source>
</evidence>
<dbReference type="Pfam" id="PF01408">
    <property type="entry name" value="GFO_IDH_MocA"/>
    <property type="match status" value="1"/>
</dbReference>
<organism evidence="3 4">
    <name type="scientific">Priestia aryabhattai</name>
    <name type="common">Bacillus aryabhattai</name>
    <dbReference type="NCBI Taxonomy" id="412384"/>
    <lineage>
        <taxon>Bacteria</taxon>
        <taxon>Bacillati</taxon>
        <taxon>Bacillota</taxon>
        <taxon>Bacilli</taxon>
        <taxon>Bacillales</taxon>
        <taxon>Bacillaceae</taxon>
        <taxon>Priestia</taxon>
    </lineage>
</organism>
<dbReference type="GO" id="GO:0000166">
    <property type="term" value="F:nucleotide binding"/>
    <property type="evidence" value="ECO:0007669"/>
    <property type="project" value="InterPro"/>
</dbReference>
<dbReference type="PANTHER" id="PTHR43054">
    <property type="match status" value="1"/>
</dbReference>
<evidence type="ECO:0000259" key="1">
    <source>
        <dbReference type="Pfam" id="PF01408"/>
    </source>
</evidence>
<dbReference type="SUPFAM" id="SSF51735">
    <property type="entry name" value="NAD(P)-binding Rossmann-fold domains"/>
    <property type="match status" value="1"/>
</dbReference>
<name>A0A7W3RIS1_PRIAR</name>
<proteinExistence type="predicted"/>
<dbReference type="AlphaFoldDB" id="A0A7W3RIS1"/>
<dbReference type="PANTHER" id="PTHR43054:SF1">
    <property type="entry name" value="SCYLLO-INOSITOL 2-DEHYDROGENASE (NADP(+)) IOLU"/>
    <property type="match status" value="1"/>
</dbReference>
<feature type="domain" description="Gfo/Idh/MocA-like oxidoreductase N-terminal" evidence="1">
    <location>
        <begin position="2"/>
        <end position="119"/>
    </location>
</feature>
<evidence type="ECO:0000313" key="3">
    <source>
        <dbReference type="EMBL" id="MBA9043022.1"/>
    </source>
</evidence>
<dbReference type="Proteomes" id="UP000543174">
    <property type="component" value="Unassembled WGS sequence"/>
</dbReference>
<dbReference type="SUPFAM" id="SSF55347">
    <property type="entry name" value="Glyceraldehyde-3-phosphate dehydrogenase-like, C-terminal domain"/>
    <property type="match status" value="1"/>
</dbReference>
<dbReference type="EMBL" id="JACJHT010000024">
    <property type="protein sequence ID" value="MBA9043022.1"/>
    <property type="molecule type" value="Genomic_DNA"/>
</dbReference>
<accession>A0A7W3RIS1</accession>
<dbReference type="RefSeq" id="WP_053488550.1">
    <property type="nucleotide sequence ID" value="NZ_CP169255.1"/>
</dbReference>